<evidence type="ECO:0008006" key="4">
    <source>
        <dbReference type="Google" id="ProtNLM"/>
    </source>
</evidence>
<protein>
    <recommendedName>
        <fullName evidence="4">Type 4 pilin</fullName>
    </recommendedName>
</protein>
<reference evidence="2 3" key="1">
    <citation type="submission" date="2024-01" db="EMBL/GenBank/DDBJ databases">
        <title>Genomic insights into the taxonomy and metabolism of the cyanobacterium Pannus brasiliensis CCIBt3594.</title>
        <authorList>
            <person name="Machado M."/>
            <person name="Botero N.B."/>
            <person name="Andreote A.P.D."/>
            <person name="Feitosa A.M.T."/>
            <person name="Popin R."/>
            <person name="Sivonen K."/>
            <person name="Fiore M.F."/>
        </authorList>
    </citation>
    <scope>NUCLEOTIDE SEQUENCE [LARGE SCALE GENOMIC DNA]</scope>
    <source>
        <strain evidence="2 3">CCIBt3594</strain>
    </source>
</reference>
<keyword evidence="3" id="KW-1185">Reference proteome</keyword>
<keyword evidence="1" id="KW-0812">Transmembrane</keyword>
<proteinExistence type="predicted"/>
<gene>
    <name evidence="2" type="ORF">V0288_00690</name>
</gene>
<evidence type="ECO:0000313" key="2">
    <source>
        <dbReference type="EMBL" id="MEG3435623.1"/>
    </source>
</evidence>
<feature type="transmembrane region" description="Helical" evidence="1">
    <location>
        <begin position="6"/>
        <end position="28"/>
    </location>
</feature>
<keyword evidence="1" id="KW-0472">Membrane</keyword>
<keyword evidence="1" id="KW-1133">Transmembrane helix</keyword>
<comment type="caution">
    <text evidence="2">The sequence shown here is derived from an EMBL/GenBank/DDBJ whole genome shotgun (WGS) entry which is preliminary data.</text>
</comment>
<name>A0AAW9QQS3_9CHRO</name>
<dbReference type="RefSeq" id="WP_332863071.1">
    <property type="nucleotide sequence ID" value="NZ_JBAFSM010000001.1"/>
</dbReference>
<dbReference type="EMBL" id="JBAFSM010000001">
    <property type="protein sequence ID" value="MEG3435623.1"/>
    <property type="molecule type" value="Genomic_DNA"/>
</dbReference>
<evidence type="ECO:0000313" key="3">
    <source>
        <dbReference type="Proteomes" id="UP001328733"/>
    </source>
</evidence>
<sequence>MLEVVIAILTITTFLTGTLQLMAINALYKARSERQIRANYWIQEDMEDVKLTASRLNDPGACTTGYAQALKSALAAQVIASRTFVGKRYELIRKFPDDKKGLHRLRIDYTVQLASTETANDYQNQETVIATSSFEVIPDASFQCP</sequence>
<dbReference type="Proteomes" id="UP001328733">
    <property type="component" value="Unassembled WGS sequence"/>
</dbReference>
<organism evidence="2 3">
    <name type="scientific">Pannus brasiliensis CCIBt3594</name>
    <dbReference type="NCBI Taxonomy" id="1427578"/>
    <lineage>
        <taxon>Bacteria</taxon>
        <taxon>Bacillati</taxon>
        <taxon>Cyanobacteriota</taxon>
        <taxon>Cyanophyceae</taxon>
        <taxon>Oscillatoriophycideae</taxon>
        <taxon>Chroococcales</taxon>
        <taxon>Microcystaceae</taxon>
        <taxon>Pannus</taxon>
    </lineage>
</organism>
<accession>A0AAW9QQS3</accession>
<evidence type="ECO:0000256" key="1">
    <source>
        <dbReference type="SAM" id="Phobius"/>
    </source>
</evidence>
<dbReference type="AlphaFoldDB" id="A0AAW9QQS3"/>